<name>A0A8I3A5T8_9AGAM</name>
<keyword evidence="1" id="KW-0812">Transmembrane</keyword>
<gene>
    <name evidence="2" type="ORF">JVT61DRAFT_15011</name>
    <name evidence="3" type="ORF">JVT61DRAFT_8075</name>
</gene>
<evidence type="ECO:0000313" key="2">
    <source>
        <dbReference type="EMBL" id="KAG6369334.1"/>
    </source>
</evidence>
<dbReference type="EMBL" id="JAGFBS010000088">
    <property type="protein sequence ID" value="KAG6369334.1"/>
    <property type="molecule type" value="Genomic_DNA"/>
</dbReference>
<organism evidence="3 4">
    <name type="scientific">Boletus reticuloceps</name>
    <dbReference type="NCBI Taxonomy" id="495285"/>
    <lineage>
        <taxon>Eukaryota</taxon>
        <taxon>Fungi</taxon>
        <taxon>Dikarya</taxon>
        <taxon>Basidiomycota</taxon>
        <taxon>Agaricomycotina</taxon>
        <taxon>Agaricomycetes</taxon>
        <taxon>Agaricomycetidae</taxon>
        <taxon>Boletales</taxon>
        <taxon>Boletineae</taxon>
        <taxon>Boletaceae</taxon>
        <taxon>Boletoideae</taxon>
        <taxon>Boletus</taxon>
    </lineage>
</organism>
<dbReference type="EMBL" id="JAGFBS010000029">
    <property type="protein sequence ID" value="KAG6372271.1"/>
    <property type="molecule type" value="Genomic_DNA"/>
</dbReference>
<evidence type="ECO:0000313" key="3">
    <source>
        <dbReference type="EMBL" id="KAG6372271.1"/>
    </source>
</evidence>
<keyword evidence="1" id="KW-1133">Transmembrane helix</keyword>
<proteinExistence type="predicted"/>
<reference evidence="3" key="1">
    <citation type="submission" date="2021-03" db="EMBL/GenBank/DDBJ databases">
        <title>Evolutionary innovations through gain and loss of genes in the ectomycorrhizal Boletales.</title>
        <authorList>
            <person name="Wu G."/>
            <person name="Miyauchi S."/>
            <person name="Morin E."/>
            <person name="Yang Z.-L."/>
            <person name="Xu J."/>
            <person name="Martin F.M."/>
        </authorList>
    </citation>
    <scope>NUCLEOTIDE SEQUENCE</scope>
    <source>
        <strain evidence="3">BR01</strain>
    </source>
</reference>
<sequence>MAWWLATSSSSSVAISYIATWVLWCSAYAFSYVHAPPGLVRAPASLCDLIIAPARSRRARRDGVSRLLL</sequence>
<protein>
    <submittedName>
        <fullName evidence="3">Uncharacterized protein</fullName>
    </submittedName>
</protein>
<dbReference type="AlphaFoldDB" id="A0A8I3A5T8"/>
<comment type="caution">
    <text evidence="3">The sequence shown here is derived from an EMBL/GenBank/DDBJ whole genome shotgun (WGS) entry which is preliminary data.</text>
</comment>
<evidence type="ECO:0000313" key="4">
    <source>
        <dbReference type="Proteomes" id="UP000683000"/>
    </source>
</evidence>
<keyword evidence="4" id="KW-1185">Reference proteome</keyword>
<dbReference type="Proteomes" id="UP000683000">
    <property type="component" value="Unassembled WGS sequence"/>
</dbReference>
<keyword evidence="1" id="KW-0472">Membrane</keyword>
<evidence type="ECO:0000256" key="1">
    <source>
        <dbReference type="SAM" id="Phobius"/>
    </source>
</evidence>
<accession>A0A8I3A5T8</accession>
<feature type="transmembrane region" description="Helical" evidence="1">
    <location>
        <begin position="12"/>
        <end position="33"/>
    </location>
</feature>